<dbReference type="Gene3D" id="1.10.10.2830">
    <property type="match status" value="1"/>
</dbReference>
<feature type="domain" description="SopB HTH" evidence="2">
    <location>
        <begin position="216"/>
        <end position="270"/>
    </location>
</feature>
<dbReference type="PANTHER" id="PTHR33375:SF1">
    <property type="entry name" value="CHROMOSOME-PARTITIONING PROTEIN PARB-RELATED"/>
    <property type="match status" value="1"/>
</dbReference>
<evidence type="ECO:0000256" key="1">
    <source>
        <dbReference type="SAM" id="MobiDB-lite"/>
    </source>
</evidence>
<sequence length="397" mass="44299">MGSTERLRSWSGGPGRVITMPCAKLGSCRRESGMKNRSLLSGIADRIDQGQEGASPARRSEVPQTGPFGSNLAGISNPRAPGQPDAAIQKSAIQRLHWVDPARCRLWEHHNRAYELLNAERCADLIAGFRTLGRQERPAIVRSLKGDARFDADGNEYDFEILSGARRHWTVSWLRAHDEANAAGEPYLLLIQVRDELDTAAAFELSDAENRGQRDISDYERSREYRWALKSLYDGNISRMAEAIQIDRSNLSRILALFDMPNEIVQAYPSILDIRTWHWRQLVPYFSSEAPGEQEASRRILACGRALAKARAEHAQHLPTTGAETLEALLEAARDKQRVSKRGVVVATINAQATGKLAVRIKRTTRGITLEIPRSSGATKPELHAALQQVIDDYFEE</sequence>
<dbReference type="Proteomes" id="UP001138802">
    <property type="component" value="Unassembled WGS sequence"/>
</dbReference>
<dbReference type="EMBL" id="NRSD01000021">
    <property type="protein sequence ID" value="MBK1646214.1"/>
    <property type="molecule type" value="Genomic_DNA"/>
</dbReference>
<dbReference type="GO" id="GO:0007059">
    <property type="term" value="P:chromosome segregation"/>
    <property type="evidence" value="ECO:0007669"/>
    <property type="project" value="TreeGrafter"/>
</dbReference>
<gene>
    <name evidence="3" type="ORF">CKO25_16485</name>
</gene>
<dbReference type="AlphaFoldDB" id="A0A9X0WK74"/>
<accession>A0A9X0WK74</accession>
<evidence type="ECO:0000313" key="4">
    <source>
        <dbReference type="Proteomes" id="UP001138802"/>
    </source>
</evidence>
<evidence type="ECO:0000259" key="2">
    <source>
        <dbReference type="Pfam" id="PF18090"/>
    </source>
</evidence>
<protein>
    <recommendedName>
        <fullName evidence="2">SopB HTH domain-containing protein</fullName>
    </recommendedName>
</protein>
<dbReference type="InterPro" id="IPR040873">
    <property type="entry name" value="SoPB_HTH"/>
</dbReference>
<dbReference type="Pfam" id="PF18090">
    <property type="entry name" value="SoPB_HTH"/>
    <property type="match status" value="1"/>
</dbReference>
<proteinExistence type="predicted"/>
<keyword evidence="4" id="KW-1185">Reference proteome</keyword>
<dbReference type="PANTHER" id="PTHR33375">
    <property type="entry name" value="CHROMOSOME-PARTITIONING PROTEIN PARB-RELATED"/>
    <property type="match status" value="1"/>
</dbReference>
<organism evidence="3 4">
    <name type="scientific">Thiocapsa imhoffii</name>
    <dbReference type="NCBI Taxonomy" id="382777"/>
    <lineage>
        <taxon>Bacteria</taxon>
        <taxon>Pseudomonadati</taxon>
        <taxon>Pseudomonadota</taxon>
        <taxon>Gammaproteobacteria</taxon>
        <taxon>Chromatiales</taxon>
        <taxon>Chromatiaceae</taxon>
        <taxon>Thiocapsa</taxon>
    </lineage>
</organism>
<dbReference type="InterPro" id="IPR050336">
    <property type="entry name" value="Chromosome_partition/occlusion"/>
</dbReference>
<dbReference type="SUPFAM" id="SSF109709">
    <property type="entry name" value="KorB DNA-binding domain-like"/>
    <property type="match status" value="1"/>
</dbReference>
<dbReference type="GO" id="GO:0005694">
    <property type="term" value="C:chromosome"/>
    <property type="evidence" value="ECO:0007669"/>
    <property type="project" value="TreeGrafter"/>
</dbReference>
<feature type="region of interest" description="Disordered" evidence="1">
    <location>
        <begin position="49"/>
        <end position="84"/>
    </location>
</feature>
<name>A0A9X0WK74_9GAMM</name>
<comment type="caution">
    <text evidence="3">The sequence shown here is derived from an EMBL/GenBank/DDBJ whole genome shotgun (WGS) entry which is preliminary data.</text>
</comment>
<reference evidence="3 4" key="1">
    <citation type="journal article" date="2020" name="Microorganisms">
        <title>Osmotic Adaptation and Compatible Solute Biosynthesis of Phototrophic Bacteria as Revealed from Genome Analyses.</title>
        <authorList>
            <person name="Imhoff J.F."/>
            <person name="Rahn T."/>
            <person name="Kunzel S."/>
            <person name="Keller A."/>
            <person name="Neulinger S.C."/>
        </authorList>
    </citation>
    <scope>NUCLEOTIDE SEQUENCE [LARGE SCALE GENOMIC DNA]</scope>
    <source>
        <strain evidence="3 4">DSM 21303</strain>
    </source>
</reference>
<evidence type="ECO:0000313" key="3">
    <source>
        <dbReference type="EMBL" id="MBK1646214.1"/>
    </source>
</evidence>